<accession>A0A0U9HNL4</accession>
<dbReference type="STRING" id="86166.TAGGR_1771"/>
<feature type="domain" description="Glycosyltransferase GT-D fold" evidence="1">
    <location>
        <begin position="67"/>
        <end position="267"/>
    </location>
</feature>
<protein>
    <recommendedName>
        <fullName evidence="1">Glycosyltransferase GT-D fold domain-containing protein</fullName>
    </recommendedName>
</protein>
<dbReference type="Proteomes" id="UP000054976">
    <property type="component" value="Unassembled WGS sequence"/>
</dbReference>
<dbReference type="EMBL" id="BCNO01000001">
    <property type="protein sequence ID" value="GAQ94587.1"/>
    <property type="molecule type" value="Genomic_DNA"/>
</dbReference>
<comment type="caution">
    <text evidence="2">The sequence shown here is derived from an EMBL/GenBank/DDBJ whole genome shotgun (WGS) entry which is preliminary data.</text>
</comment>
<sequence>MEKLKNDISIKSERPAEPIKRKRTIRAKVLKRVADIFNFFYRGPMIYNGLNSEESINLLLQNRKSLIRFGNGESEIMAGFDMGTQRYHPELRNSLIKILNEYSESSKYYLALTNWNLKVDVKTLKKRKNYKIWRYMRYFLWYFDIHGKSKLPFLETDMFRVGEAGLPNELIEKLWLPYEYIIVIHNSEKYFNWFKSKYPSKTMFFIKIPDRDFFFVLEQKQREILDIFAKYDIPKNNSVILVSAGPGAKVLCYNLSQMDFLCYDMGNYFHMRYRLEQNET</sequence>
<keyword evidence="3" id="KW-1185">Reference proteome</keyword>
<evidence type="ECO:0000313" key="2">
    <source>
        <dbReference type="EMBL" id="GAQ94587.1"/>
    </source>
</evidence>
<evidence type="ECO:0000313" key="3">
    <source>
        <dbReference type="Proteomes" id="UP000054976"/>
    </source>
</evidence>
<reference evidence="3" key="1">
    <citation type="submission" date="2016-01" db="EMBL/GenBank/DDBJ databases">
        <title>Draft genome sequence of Thermodesulfovibrio aggregans strain TGE-P1.</title>
        <authorList>
            <person name="Sekiguchi Y."/>
            <person name="Ohashi A."/>
            <person name="Matsuura N."/>
            <person name="Tourlousse M.D."/>
        </authorList>
    </citation>
    <scope>NUCLEOTIDE SEQUENCE [LARGE SCALE GENOMIC DNA]</scope>
    <source>
        <strain evidence="3">TGE-P1</strain>
    </source>
</reference>
<gene>
    <name evidence="2" type="ORF">TAGGR_1771</name>
</gene>
<organism evidence="2 3">
    <name type="scientific">Thermodesulfovibrio aggregans</name>
    <dbReference type="NCBI Taxonomy" id="86166"/>
    <lineage>
        <taxon>Bacteria</taxon>
        <taxon>Pseudomonadati</taxon>
        <taxon>Nitrospirota</taxon>
        <taxon>Thermodesulfovibrionia</taxon>
        <taxon>Thermodesulfovibrionales</taxon>
        <taxon>Thermodesulfovibrionaceae</taxon>
        <taxon>Thermodesulfovibrio</taxon>
    </lineage>
</organism>
<dbReference type="AlphaFoldDB" id="A0A0U9HNL4"/>
<dbReference type="Pfam" id="PF08759">
    <property type="entry name" value="GT-D"/>
    <property type="match status" value="1"/>
</dbReference>
<name>A0A0U9HNL4_9BACT</name>
<evidence type="ECO:0000259" key="1">
    <source>
        <dbReference type="Pfam" id="PF08759"/>
    </source>
</evidence>
<proteinExistence type="predicted"/>
<dbReference type="InterPro" id="IPR014869">
    <property type="entry name" value="GT-D"/>
</dbReference>